<dbReference type="SMART" id="SM00355">
    <property type="entry name" value="ZnF_C2H2"/>
    <property type="match status" value="2"/>
</dbReference>
<dbReference type="InterPro" id="IPR036431">
    <property type="entry name" value="ARID_dom_sf"/>
</dbReference>
<evidence type="ECO:0000313" key="3">
    <source>
        <dbReference type="Proteomes" id="UP000515160"/>
    </source>
</evidence>
<dbReference type="PROSITE" id="PS51011">
    <property type="entry name" value="ARID"/>
    <property type="match status" value="1"/>
</dbReference>
<dbReference type="Gene3D" id="1.10.150.60">
    <property type="entry name" value="ARID DNA-binding domain"/>
    <property type="match status" value="1"/>
</dbReference>
<evidence type="ECO:0000313" key="4">
    <source>
        <dbReference type="RefSeq" id="XP_034116413.1"/>
    </source>
</evidence>
<dbReference type="GeneID" id="117576016"/>
<dbReference type="Proteomes" id="UP000515160">
    <property type="component" value="Chromosome 2R"/>
</dbReference>
<evidence type="ECO:0000259" key="2">
    <source>
        <dbReference type="PROSITE" id="PS51011"/>
    </source>
</evidence>
<feature type="region of interest" description="Disordered" evidence="1">
    <location>
        <begin position="83"/>
        <end position="134"/>
    </location>
</feature>
<dbReference type="Gene3D" id="3.30.160.60">
    <property type="entry name" value="Classic Zinc Finger"/>
    <property type="match status" value="1"/>
</dbReference>
<feature type="compositionally biased region" description="Basic residues" evidence="1">
    <location>
        <begin position="120"/>
        <end position="129"/>
    </location>
</feature>
<dbReference type="GO" id="GO:0003677">
    <property type="term" value="F:DNA binding"/>
    <property type="evidence" value="ECO:0007669"/>
    <property type="project" value="InterPro"/>
</dbReference>
<reference evidence="4" key="1">
    <citation type="submission" date="2025-08" db="UniProtKB">
        <authorList>
            <consortium name="RefSeq"/>
        </authorList>
    </citation>
    <scope>IDENTIFICATION</scope>
    <source>
        <strain evidence="4">15112-1751.03</strain>
        <tissue evidence="4">Whole Adult</tissue>
    </source>
</reference>
<keyword evidence="3" id="KW-1185">Reference proteome</keyword>
<name>A0A6P8XSW0_DROAB</name>
<feature type="domain" description="ARID" evidence="2">
    <location>
        <begin position="137"/>
        <end position="229"/>
    </location>
</feature>
<dbReference type="InterPro" id="IPR013087">
    <property type="entry name" value="Znf_C2H2_type"/>
</dbReference>
<evidence type="ECO:0000256" key="1">
    <source>
        <dbReference type="SAM" id="MobiDB-lite"/>
    </source>
</evidence>
<sequence>MSSPRDQLRCSRKGCKYTTNRSYNLERHERNHEKGKVPVSQCQPCPHCPYAAGSLHNLMRHISKKHVNASPVKKENGRLVSVDPVKEEEMGDNEEKDEETKMEQSTPPTEQTLQATVHKSSPKRERKPLKPASVSEQLQRASLWDWSTLQQQEKNFQRRYGLATECKIHRQTVNLFKLYALVRARGGALNVDAWDDVASSLGFATRAACGRHVRDKYMGVLIEFEKREEERLEECKDFLDVPSWWDDGNFVGANKDHKPNVTARSESEAISPFNNNVRSAIVKIIFNKYYKKHLRGGDPFKRFNVKDSWLRATMLSSHALISQMHFKHYSP</sequence>
<dbReference type="OrthoDB" id="3561125at2759"/>
<dbReference type="InterPro" id="IPR001606">
    <property type="entry name" value="ARID_dom"/>
</dbReference>
<organism evidence="3 4">
    <name type="scientific">Drosophila albomicans</name>
    <name type="common">Fruit fly</name>
    <dbReference type="NCBI Taxonomy" id="7291"/>
    <lineage>
        <taxon>Eukaryota</taxon>
        <taxon>Metazoa</taxon>
        <taxon>Ecdysozoa</taxon>
        <taxon>Arthropoda</taxon>
        <taxon>Hexapoda</taxon>
        <taxon>Insecta</taxon>
        <taxon>Pterygota</taxon>
        <taxon>Neoptera</taxon>
        <taxon>Endopterygota</taxon>
        <taxon>Diptera</taxon>
        <taxon>Brachycera</taxon>
        <taxon>Muscomorpha</taxon>
        <taxon>Ephydroidea</taxon>
        <taxon>Drosophilidae</taxon>
        <taxon>Drosophila</taxon>
    </lineage>
</organism>
<protein>
    <submittedName>
        <fullName evidence="4">Uncharacterized protein LOC117576016</fullName>
    </submittedName>
</protein>
<dbReference type="CDD" id="cd16100">
    <property type="entry name" value="ARID"/>
    <property type="match status" value="1"/>
</dbReference>
<dbReference type="RefSeq" id="XP_034116413.1">
    <property type="nucleotide sequence ID" value="XM_034260522.2"/>
</dbReference>
<dbReference type="SUPFAM" id="SSF46774">
    <property type="entry name" value="ARID-like"/>
    <property type="match status" value="1"/>
</dbReference>
<gene>
    <name evidence="4" type="primary">LOC117576016</name>
</gene>
<proteinExistence type="predicted"/>
<dbReference type="AlphaFoldDB" id="A0A6P8XSW0"/>
<dbReference type="SMART" id="SM00501">
    <property type="entry name" value="BRIGHT"/>
    <property type="match status" value="1"/>
</dbReference>
<accession>A0A6P8XSW0</accession>
<dbReference type="Pfam" id="PF01388">
    <property type="entry name" value="ARID"/>
    <property type="match status" value="1"/>
</dbReference>
<feature type="compositionally biased region" description="Polar residues" evidence="1">
    <location>
        <begin position="103"/>
        <end position="119"/>
    </location>
</feature>